<evidence type="ECO:0000256" key="7">
    <source>
        <dbReference type="ARBA" id="ARBA00022723"/>
    </source>
</evidence>
<dbReference type="EC" id="3.1.3.45" evidence="5"/>
<comment type="similarity">
    <text evidence="3">Belongs to the KdsC family.</text>
</comment>
<organism evidence="12 13">
    <name type="scientific">Formivibrio citricus</name>
    <dbReference type="NCBI Taxonomy" id="83765"/>
    <lineage>
        <taxon>Bacteria</taxon>
        <taxon>Pseudomonadati</taxon>
        <taxon>Pseudomonadota</taxon>
        <taxon>Betaproteobacteria</taxon>
        <taxon>Neisseriales</taxon>
        <taxon>Chitinibacteraceae</taxon>
        <taxon>Formivibrio</taxon>
    </lineage>
</organism>
<comment type="catalytic activity">
    <reaction evidence="1">
        <text>3-deoxy-alpha-D-manno-2-octulosonate-8-phosphate + H2O = 3-deoxy-alpha-D-manno-oct-2-ulosonate + phosphate</text>
        <dbReference type="Rhea" id="RHEA:11500"/>
        <dbReference type="ChEBI" id="CHEBI:15377"/>
        <dbReference type="ChEBI" id="CHEBI:43474"/>
        <dbReference type="ChEBI" id="CHEBI:85985"/>
        <dbReference type="ChEBI" id="CHEBI:85986"/>
        <dbReference type="EC" id="3.1.3.45"/>
    </reaction>
</comment>
<feature type="binding site" evidence="11">
    <location>
        <position position="14"/>
    </location>
    <ligand>
        <name>Mg(2+)</name>
        <dbReference type="ChEBI" id="CHEBI:18420"/>
    </ligand>
</feature>
<evidence type="ECO:0000313" key="12">
    <source>
        <dbReference type="EMBL" id="SFN27888.1"/>
    </source>
</evidence>
<evidence type="ECO:0000256" key="1">
    <source>
        <dbReference type="ARBA" id="ARBA00000898"/>
    </source>
</evidence>
<gene>
    <name evidence="12" type="ORF">SAMN05660284_01054</name>
</gene>
<dbReference type="Pfam" id="PF00702">
    <property type="entry name" value="Hydrolase"/>
    <property type="match status" value="1"/>
</dbReference>
<dbReference type="InterPro" id="IPR010023">
    <property type="entry name" value="KdsC_fam"/>
</dbReference>
<comment type="subunit">
    <text evidence="4">Homotetramer.</text>
</comment>
<dbReference type="PANTHER" id="PTHR21485:SF3">
    <property type="entry name" value="N-ACYLNEURAMINATE CYTIDYLYLTRANSFERASE"/>
    <property type="match status" value="1"/>
</dbReference>
<sequence>MNDRAKAVRLMLFDVDGVMTDGGLHYTDSGEEIKVFNTLDGLGIKLLRATGVRLGIITGRTSRIVEHRARHLGIDFLHQGAHDKLEVFHQVLEQAGVRAEECGYMGDDVIDLPVLRRVGFSVAVPDAPELVRHHVHYVTGLPGGRGAVREVCEHIMRAQGTLDAALEPFLR</sequence>
<dbReference type="PANTHER" id="PTHR21485">
    <property type="entry name" value="HAD SUPERFAMILY MEMBERS CMAS AND KDSC"/>
    <property type="match status" value="1"/>
</dbReference>
<keyword evidence="13" id="KW-1185">Reference proteome</keyword>
<accession>A0A1I4XPR4</accession>
<evidence type="ECO:0000256" key="2">
    <source>
        <dbReference type="ARBA" id="ARBA00001946"/>
    </source>
</evidence>
<evidence type="ECO:0000256" key="11">
    <source>
        <dbReference type="PIRSR" id="PIRSR006118-2"/>
    </source>
</evidence>
<dbReference type="AlphaFoldDB" id="A0A1I4XPR4"/>
<dbReference type="SUPFAM" id="SSF56784">
    <property type="entry name" value="HAD-like"/>
    <property type="match status" value="1"/>
</dbReference>
<dbReference type="GO" id="GO:0019143">
    <property type="term" value="F:3-deoxy-manno-octulosonate-8-phosphatase activity"/>
    <property type="evidence" value="ECO:0007669"/>
    <property type="project" value="UniProtKB-EC"/>
</dbReference>
<evidence type="ECO:0000256" key="8">
    <source>
        <dbReference type="ARBA" id="ARBA00022801"/>
    </source>
</evidence>
<keyword evidence="7 11" id="KW-0479">Metal-binding</keyword>
<reference evidence="13" key="1">
    <citation type="submission" date="2016-10" db="EMBL/GenBank/DDBJ databases">
        <authorList>
            <person name="Varghese N."/>
            <person name="Submissions S."/>
        </authorList>
    </citation>
    <scope>NUCLEOTIDE SEQUENCE [LARGE SCALE GENOMIC DNA]</scope>
    <source>
        <strain evidence="13">DSM 6150</strain>
    </source>
</reference>
<dbReference type="CDD" id="cd01630">
    <property type="entry name" value="HAD_KDO-like"/>
    <property type="match status" value="1"/>
</dbReference>
<evidence type="ECO:0000256" key="4">
    <source>
        <dbReference type="ARBA" id="ARBA00011881"/>
    </source>
</evidence>
<evidence type="ECO:0000256" key="6">
    <source>
        <dbReference type="ARBA" id="ARBA00020092"/>
    </source>
</evidence>
<proteinExistence type="inferred from homology"/>
<dbReference type="Proteomes" id="UP000242869">
    <property type="component" value="Unassembled WGS sequence"/>
</dbReference>
<protein>
    <recommendedName>
        <fullName evidence="6">3-deoxy-D-manno-octulosonate 8-phosphate phosphatase KdsC</fullName>
        <ecNumber evidence="5">3.1.3.45</ecNumber>
    </recommendedName>
    <alternativeName>
        <fullName evidence="10">KDO 8-P phosphatase</fullName>
    </alternativeName>
</protein>
<keyword evidence="9 11" id="KW-0460">Magnesium</keyword>
<dbReference type="RefSeq" id="WP_091192345.1">
    <property type="nucleotide sequence ID" value="NZ_FOVE01000006.1"/>
</dbReference>
<dbReference type="InterPro" id="IPR036412">
    <property type="entry name" value="HAD-like_sf"/>
</dbReference>
<dbReference type="GO" id="GO:0046872">
    <property type="term" value="F:metal ion binding"/>
    <property type="evidence" value="ECO:0007669"/>
    <property type="project" value="UniProtKB-KW"/>
</dbReference>
<evidence type="ECO:0000256" key="10">
    <source>
        <dbReference type="ARBA" id="ARBA00031051"/>
    </source>
</evidence>
<comment type="cofactor">
    <cofactor evidence="2 11">
        <name>Mg(2+)</name>
        <dbReference type="ChEBI" id="CHEBI:18420"/>
    </cofactor>
</comment>
<dbReference type="GO" id="GO:0008781">
    <property type="term" value="F:N-acylneuraminate cytidylyltransferase activity"/>
    <property type="evidence" value="ECO:0007669"/>
    <property type="project" value="TreeGrafter"/>
</dbReference>
<dbReference type="FunFam" id="3.40.50.1000:FF:000029">
    <property type="entry name" value="3-deoxy-D-manno-octulosonate 8-phosphate phosphatase KdsC"/>
    <property type="match status" value="1"/>
</dbReference>
<name>A0A1I4XPR4_9NEIS</name>
<dbReference type="STRING" id="83765.SAMN05660284_01054"/>
<dbReference type="EMBL" id="FOVE01000006">
    <property type="protein sequence ID" value="SFN27888.1"/>
    <property type="molecule type" value="Genomic_DNA"/>
</dbReference>
<keyword evidence="8" id="KW-0378">Hydrolase</keyword>
<dbReference type="NCBIfam" id="TIGR01670">
    <property type="entry name" value="KdsC-phosphatas"/>
    <property type="match status" value="1"/>
</dbReference>
<dbReference type="Gene3D" id="3.40.50.1000">
    <property type="entry name" value="HAD superfamily/HAD-like"/>
    <property type="match status" value="1"/>
</dbReference>
<dbReference type="SFLD" id="SFLDG01138">
    <property type="entry name" value="C1.6.2:_Deoxy-d-mannose-octulo"/>
    <property type="match status" value="1"/>
</dbReference>
<dbReference type="OrthoDB" id="9805604at2"/>
<feature type="binding site" evidence="11">
    <location>
        <position position="107"/>
    </location>
    <ligand>
        <name>Mg(2+)</name>
        <dbReference type="ChEBI" id="CHEBI:18420"/>
    </ligand>
</feature>
<dbReference type="SFLD" id="SFLDS00003">
    <property type="entry name" value="Haloacid_Dehalogenase"/>
    <property type="match status" value="1"/>
</dbReference>
<dbReference type="InterPro" id="IPR023214">
    <property type="entry name" value="HAD_sf"/>
</dbReference>
<dbReference type="InterPro" id="IPR050793">
    <property type="entry name" value="CMP-NeuNAc_synthase"/>
</dbReference>
<dbReference type="SFLD" id="SFLDG01136">
    <property type="entry name" value="C1.6:_Phosphoserine_Phosphatas"/>
    <property type="match status" value="1"/>
</dbReference>
<evidence type="ECO:0000313" key="13">
    <source>
        <dbReference type="Proteomes" id="UP000242869"/>
    </source>
</evidence>
<evidence type="ECO:0000256" key="3">
    <source>
        <dbReference type="ARBA" id="ARBA00005893"/>
    </source>
</evidence>
<feature type="binding site" evidence="11">
    <location>
        <position position="16"/>
    </location>
    <ligand>
        <name>substrate</name>
    </ligand>
</feature>
<evidence type="ECO:0000256" key="5">
    <source>
        <dbReference type="ARBA" id="ARBA00013066"/>
    </source>
</evidence>
<dbReference type="PIRSF" id="PIRSF006118">
    <property type="entry name" value="KDO8-P_Ptase"/>
    <property type="match status" value="1"/>
</dbReference>
<evidence type="ECO:0000256" key="9">
    <source>
        <dbReference type="ARBA" id="ARBA00022842"/>
    </source>
</evidence>